<evidence type="ECO:0000313" key="2">
    <source>
        <dbReference type="Proteomes" id="UP000007995"/>
    </source>
</evidence>
<dbReference type="HOGENOM" id="CLU_2803456_0_0_10"/>
<proteinExistence type="predicted"/>
<dbReference type="Proteomes" id="UP000007995">
    <property type="component" value="Unassembled WGS sequence"/>
</dbReference>
<evidence type="ECO:0000313" key="1">
    <source>
        <dbReference type="EMBL" id="EKJ91795.1"/>
    </source>
</evidence>
<sequence length="67" mass="7895">MNYEKINMEKDINSILYAESMKVALRVDFLINSEELKLYAVSIYNASIWGKKIDKKNKALKKNRQLK</sequence>
<organism evidence="1 2">
    <name type="scientific">Bacteroides finegoldii CL09T03C10</name>
    <dbReference type="NCBI Taxonomy" id="997888"/>
    <lineage>
        <taxon>Bacteria</taxon>
        <taxon>Pseudomonadati</taxon>
        <taxon>Bacteroidota</taxon>
        <taxon>Bacteroidia</taxon>
        <taxon>Bacteroidales</taxon>
        <taxon>Bacteroidaceae</taxon>
        <taxon>Bacteroides</taxon>
    </lineage>
</organism>
<gene>
    <name evidence="1" type="ORF">HMPREF1057_00630</name>
</gene>
<dbReference type="AlphaFoldDB" id="K5CR10"/>
<reference evidence="1 2" key="1">
    <citation type="submission" date="2012-02" db="EMBL/GenBank/DDBJ databases">
        <title>The Genome Sequence of Bacteroides finegoldii CL09T03C10.</title>
        <authorList>
            <consortium name="The Broad Institute Genome Sequencing Platform"/>
            <person name="Earl A."/>
            <person name="Ward D."/>
            <person name="Feldgarden M."/>
            <person name="Gevers D."/>
            <person name="Zitomersky N.L."/>
            <person name="Coyne M.J."/>
            <person name="Comstock L.E."/>
            <person name="Young S.K."/>
            <person name="Zeng Q."/>
            <person name="Gargeya S."/>
            <person name="Fitzgerald M."/>
            <person name="Haas B."/>
            <person name="Abouelleil A."/>
            <person name="Alvarado L."/>
            <person name="Arachchi H.M."/>
            <person name="Berlin A."/>
            <person name="Chapman S.B."/>
            <person name="Gearin G."/>
            <person name="Goldberg J."/>
            <person name="Griggs A."/>
            <person name="Gujja S."/>
            <person name="Hansen M."/>
            <person name="Heiman D."/>
            <person name="Howarth C."/>
            <person name="Larimer J."/>
            <person name="Lui A."/>
            <person name="MacDonald P.J.P."/>
            <person name="McCowen C."/>
            <person name="Montmayeur A."/>
            <person name="Murphy C."/>
            <person name="Neiman D."/>
            <person name="Pearson M."/>
            <person name="Priest M."/>
            <person name="Roberts A."/>
            <person name="Saif S."/>
            <person name="Shea T."/>
            <person name="Sisk P."/>
            <person name="Stolte C."/>
            <person name="Sykes S."/>
            <person name="Wortman J."/>
            <person name="Nusbaum C."/>
            <person name="Birren B."/>
        </authorList>
    </citation>
    <scope>NUCLEOTIDE SEQUENCE [LARGE SCALE GENOMIC DNA]</scope>
    <source>
        <strain evidence="1 2">CL09T03C10</strain>
    </source>
</reference>
<name>K5CR10_9BACE</name>
<protein>
    <submittedName>
        <fullName evidence="1">Uncharacterized protein</fullName>
    </submittedName>
</protein>
<dbReference type="EMBL" id="AGXW01000002">
    <property type="protein sequence ID" value="EKJ91795.1"/>
    <property type="molecule type" value="Genomic_DNA"/>
</dbReference>
<comment type="caution">
    <text evidence="1">The sequence shown here is derived from an EMBL/GenBank/DDBJ whole genome shotgun (WGS) entry which is preliminary data.</text>
</comment>
<accession>K5CR10</accession>